<gene>
    <name evidence="8" type="ORF">IV81_GL001721</name>
</gene>
<dbReference type="PATRIC" id="fig|331679.3.peg.1758"/>
<evidence type="ECO:0000256" key="6">
    <source>
        <dbReference type="ARBA" id="ARBA00023136"/>
    </source>
</evidence>
<dbReference type="GO" id="GO:0042907">
    <property type="term" value="F:xanthine transmembrane transporter activity"/>
    <property type="evidence" value="ECO:0007669"/>
    <property type="project" value="TreeGrafter"/>
</dbReference>
<keyword evidence="4 7" id="KW-0812">Transmembrane</keyword>
<comment type="similarity">
    <text evidence="2">Belongs to the nucleobase:cation symporter-2 (NCS2) (TC 2.A.40) family.</text>
</comment>
<dbReference type="InterPro" id="IPR006042">
    <property type="entry name" value="Xan_ur_permease"/>
</dbReference>
<dbReference type="PANTHER" id="PTHR42810:SF2">
    <property type="entry name" value="PURINE PERMEASE C1399.01C-RELATED"/>
    <property type="match status" value="1"/>
</dbReference>
<dbReference type="AlphaFoldDB" id="A0A0R2KXD2"/>
<keyword evidence="6 7" id="KW-0472">Membrane</keyword>
<feature type="transmembrane region" description="Helical" evidence="7">
    <location>
        <begin position="287"/>
        <end position="310"/>
    </location>
</feature>
<feature type="transmembrane region" description="Helical" evidence="7">
    <location>
        <begin position="372"/>
        <end position="390"/>
    </location>
</feature>
<evidence type="ECO:0000256" key="4">
    <source>
        <dbReference type="ARBA" id="ARBA00022692"/>
    </source>
</evidence>
<dbReference type="EMBL" id="JQBX01000008">
    <property type="protein sequence ID" value="KRN94078.1"/>
    <property type="molecule type" value="Genomic_DNA"/>
</dbReference>
<feature type="transmembrane region" description="Helical" evidence="7">
    <location>
        <begin position="160"/>
        <end position="180"/>
    </location>
</feature>
<feature type="transmembrane region" description="Helical" evidence="7">
    <location>
        <begin position="350"/>
        <end position="366"/>
    </location>
</feature>
<dbReference type="Pfam" id="PF00860">
    <property type="entry name" value="Xan_ur_permease"/>
    <property type="match status" value="1"/>
</dbReference>
<feature type="transmembrane region" description="Helical" evidence="7">
    <location>
        <begin position="71"/>
        <end position="90"/>
    </location>
</feature>
<feature type="transmembrane region" description="Helical" evidence="7">
    <location>
        <begin position="316"/>
        <end position="338"/>
    </location>
</feature>
<keyword evidence="3" id="KW-0813">Transport</keyword>
<evidence type="ECO:0000256" key="3">
    <source>
        <dbReference type="ARBA" id="ARBA00022448"/>
    </source>
</evidence>
<dbReference type="GO" id="GO:0005886">
    <property type="term" value="C:plasma membrane"/>
    <property type="evidence" value="ECO:0007669"/>
    <property type="project" value="UniProtKB-ARBA"/>
</dbReference>
<protein>
    <submittedName>
        <fullName evidence="8">Xanthine uracil permease</fullName>
    </submittedName>
</protein>
<evidence type="ECO:0000256" key="7">
    <source>
        <dbReference type="SAM" id="Phobius"/>
    </source>
</evidence>
<reference evidence="8 9" key="1">
    <citation type="journal article" date="2015" name="Genome Announc.">
        <title>Expanding the biotechnology potential of lactobacilli through comparative genomics of 213 strains and associated genera.</title>
        <authorList>
            <person name="Sun Z."/>
            <person name="Harris H.M."/>
            <person name="McCann A."/>
            <person name="Guo C."/>
            <person name="Argimon S."/>
            <person name="Zhang W."/>
            <person name="Yang X."/>
            <person name="Jeffery I.B."/>
            <person name="Cooney J.C."/>
            <person name="Kagawa T.F."/>
            <person name="Liu W."/>
            <person name="Song Y."/>
            <person name="Salvetti E."/>
            <person name="Wrobel A."/>
            <person name="Rasinkangas P."/>
            <person name="Parkhill J."/>
            <person name="Rea M.C."/>
            <person name="O'Sullivan O."/>
            <person name="Ritari J."/>
            <person name="Douillard F.P."/>
            <person name="Paul Ross R."/>
            <person name="Yang R."/>
            <person name="Briner A.E."/>
            <person name="Felis G.E."/>
            <person name="de Vos W.M."/>
            <person name="Barrangou R."/>
            <person name="Klaenhammer T.R."/>
            <person name="Caufield P.W."/>
            <person name="Cui Y."/>
            <person name="Zhang H."/>
            <person name="O'Toole P.W."/>
        </authorList>
    </citation>
    <scope>NUCLEOTIDE SEQUENCE [LARGE SCALE GENOMIC DNA]</scope>
    <source>
        <strain evidence="8 9">DSM 18001</strain>
    </source>
</reference>
<organism evidence="8 9">
    <name type="scientific">Pediococcus stilesii</name>
    <dbReference type="NCBI Taxonomy" id="331679"/>
    <lineage>
        <taxon>Bacteria</taxon>
        <taxon>Bacillati</taxon>
        <taxon>Bacillota</taxon>
        <taxon>Bacilli</taxon>
        <taxon>Lactobacillales</taxon>
        <taxon>Lactobacillaceae</taxon>
        <taxon>Pediococcus</taxon>
    </lineage>
</organism>
<feature type="transmembrane region" description="Helical" evidence="7">
    <location>
        <begin position="96"/>
        <end position="115"/>
    </location>
</feature>
<evidence type="ECO:0000256" key="5">
    <source>
        <dbReference type="ARBA" id="ARBA00022989"/>
    </source>
</evidence>
<sequence length="398" mass="42051">MFAMFGSTVLVPILVGLNPGIALFSSGVGTLLYILITQAKIPAYMGSSFTFIVPMMALMKTTGYEGIAQGTISVGVVYLVVALVISQLGSDWLDKILPPIVVGPIIMVIGLSLAGTAATDATMRTVGKSSVYDIKYFMIALVTLLVTIAFNMYLKGFISLIPILLGLIVGYLFALMMGVVDLSGVEQAKWLTAPAFEIPFINYKLHFNIGAVLSMMPLAFVTMTEHTGHIMVLNTLTHRNFFKDPGLHRTLSGDGLASIVAGFIGGPPVTSYGENIGVLAVTRVHSVYVLMGAAVSAIIFSFVGKLSALIQSIPSPVIGGISFLLFGTIAANGLRILIDEKVDFNKKRNLMIAASILVIGIGNASFNVGNLSFSGLAVATVLGVALNLILPQQALSEK</sequence>
<accession>A0A0R2KXD2</accession>
<dbReference type="NCBIfam" id="TIGR00801">
    <property type="entry name" value="ncs2"/>
    <property type="match status" value="1"/>
</dbReference>
<proteinExistence type="inferred from homology"/>
<evidence type="ECO:0000256" key="2">
    <source>
        <dbReference type="ARBA" id="ARBA00008821"/>
    </source>
</evidence>
<comment type="subcellular location">
    <subcellularLocation>
        <location evidence="1">Membrane</location>
        <topology evidence="1">Multi-pass membrane protein</topology>
    </subcellularLocation>
</comment>
<name>A0A0R2KXD2_9LACO</name>
<dbReference type="PROSITE" id="PS01116">
    <property type="entry name" value="XANTH_URACIL_PERMASE"/>
    <property type="match status" value="1"/>
</dbReference>
<feature type="transmembrane region" description="Helical" evidence="7">
    <location>
        <begin position="9"/>
        <end position="35"/>
    </location>
</feature>
<keyword evidence="9" id="KW-1185">Reference proteome</keyword>
<evidence type="ECO:0000313" key="8">
    <source>
        <dbReference type="EMBL" id="KRN94078.1"/>
    </source>
</evidence>
<dbReference type="Proteomes" id="UP000051859">
    <property type="component" value="Unassembled WGS sequence"/>
</dbReference>
<dbReference type="STRING" id="331679.IV81_GL001721"/>
<feature type="transmembrane region" description="Helical" evidence="7">
    <location>
        <begin position="136"/>
        <end position="154"/>
    </location>
</feature>
<dbReference type="InterPro" id="IPR006043">
    <property type="entry name" value="NCS2"/>
</dbReference>
<comment type="caution">
    <text evidence="8">The sequence shown here is derived from an EMBL/GenBank/DDBJ whole genome shotgun (WGS) entry which is preliminary data.</text>
</comment>
<keyword evidence="5 7" id="KW-1133">Transmembrane helix</keyword>
<evidence type="ECO:0000313" key="9">
    <source>
        <dbReference type="Proteomes" id="UP000051859"/>
    </source>
</evidence>
<dbReference type="PANTHER" id="PTHR42810">
    <property type="entry name" value="PURINE PERMEASE C1399.01C-RELATED"/>
    <property type="match status" value="1"/>
</dbReference>
<evidence type="ECO:0000256" key="1">
    <source>
        <dbReference type="ARBA" id="ARBA00004141"/>
    </source>
</evidence>